<name>A0A2V2N9R1_9EURY</name>
<evidence type="ECO:0000313" key="3">
    <source>
        <dbReference type="Proteomes" id="UP000245934"/>
    </source>
</evidence>
<accession>A0A2V2N9R1</accession>
<proteinExistence type="predicted"/>
<dbReference type="OrthoDB" id="380523at2157"/>
<dbReference type="Proteomes" id="UP000245934">
    <property type="component" value="Unassembled WGS sequence"/>
</dbReference>
<dbReference type="GeneID" id="97609599"/>
<reference evidence="2 3" key="1">
    <citation type="submission" date="2018-05" db="EMBL/GenBank/DDBJ databases">
        <title>Draft genome of Methanospirillum stamsii Pt1.</title>
        <authorList>
            <person name="Dueholm M.S."/>
            <person name="Nielsen P.H."/>
            <person name="Bakmann L.F."/>
            <person name="Otzen D.E."/>
        </authorList>
    </citation>
    <scope>NUCLEOTIDE SEQUENCE [LARGE SCALE GENOMIC DNA]</scope>
    <source>
        <strain evidence="2 3">Pt1</strain>
    </source>
</reference>
<feature type="compositionally biased region" description="Basic residues" evidence="1">
    <location>
        <begin position="95"/>
        <end position="104"/>
    </location>
</feature>
<dbReference type="EMBL" id="QGMZ01000010">
    <property type="protein sequence ID" value="PWR75470.1"/>
    <property type="molecule type" value="Genomic_DNA"/>
</dbReference>
<gene>
    <name evidence="2" type="ORF">DLD82_04910</name>
</gene>
<feature type="region of interest" description="Disordered" evidence="1">
    <location>
        <begin position="29"/>
        <end position="104"/>
    </location>
</feature>
<sequence length="104" mass="10734">MMKRTTMGIVGIGIIAVLVILIMTLPVSGAGKTGPQDGTGYHFGLNNQSNAGQQGADGSCIREVCPHNENPPRDGTGMQYGRLEGKSGNGGKSGQHGHGKGHHQ</sequence>
<dbReference type="AlphaFoldDB" id="A0A2V2N9R1"/>
<comment type="caution">
    <text evidence="2">The sequence shown here is derived from an EMBL/GenBank/DDBJ whole genome shotgun (WGS) entry which is preliminary data.</text>
</comment>
<dbReference type="RefSeq" id="WP_109939989.1">
    <property type="nucleotide sequence ID" value="NZ_CP176366.1"/>
</dbReference>
<organism evidence="2 3">
    <name type="scientific">Methanospirillum stamsii</name>
    <dbReference type="NCBI Taxonomy" id="1277351"/>
    <lineage>
        <taxon>Archaea</taxon>
        <taxon>Methanobacteriati</taxon>
        <taxon>Methanobacteriota</taxon>
        <taxon>Stenosarchaea group</taxon>
        <taxon>Methanomicrobia</taxon>
        <taxon>Methanomicrobiales</taxon>
        <taxon>Methanospirillaceae</taxon>
        <taxon>Methanospirillum</taxon>
    </lineage>
</organism>
<keyword evidence="3" id="KW-1185">Reference proteome</keyword>
<protein>
    <submittedName>
        <fullName evidence="2">Uncharacterized protein</fullName>
    </submittedName>
</protein>
<evidence type="ECO:0000313" key="2">
    <source>
        <dbReference type="EMBL" id="PWR75470.1"/>
    </source>
</evidence>
<evidence type="ECO:0000256" key="1">
    <source>
        <dbReference type="SAM" id="MobiDB-lite"/>
    </source>
</evidence>